<dbReference type="AlphaFoldDB" id="A0A0F9HK19"/>
<name>A0A0F9HK19_9ZZZZ</name>
<gene>
    <name evidence="1" type="ORF">LCGC14_1988650</name>
</gene>
<sequence length="82" mass="9210">MGSGTHGDRRRVGMSNITVELMTCDGPMCAVECREQTPVGWITFHGVGGDYHLCTICAENEDNVKRQLYYQAMQQIDKKRGD</sequence>
<comment type="caution">
    <text evidence="1">The sequence shown here is derived from an EMBL/GenBank/DDBJ whole genome shotgun (WGS) entry which is preliminary data.</text>
</comment>
<reference evidence="1" key="1">
    <citation type="journal article" date="2015" name="Nature">
        <title>Complex archaea that bridge the gap between prokaryotes and eukaryotes.</title>
        <authorList>
            <person name="Spang A."/>
            <person name="Saw J.H."/>
            <person name="Jorgensen S.L."/>
            <person name="Zaremba-Niedzwiedzka K."/>
            <person name="Martijn J."/>
            <person name="Lind A.E."/>
            <person name="van Eijk R."/>
            <person name="Schleper C."/>
            <person name="Guy L."/>
            <person name="Ettema T.J."/>
        </authorList>
    </citation>
    <scope>NUCLEOTIDE SEQUENCE</scope>
</reference>
<organism evidence="1">
    <name type="scientific">marine sediment metagenome</name>
    <dbReference type="NCBI Taxonomy" id="412755"/>
    <lineage>
        <taxon>unclassified sequences</taxon>
        <taxon>metagenomes</taxon>
        <taxon>ecological metagenomes</taxon>
    </lineage>
</organism>
<accession>A0A0F9HK19</accession>
<evidence type="ECO:0000313" key="1">
    <source>
        <dbReference type="EMBL" id="KKL82045.1"/>
    </source>
</evidence>
<protein>
    <submittedName>
        <fullName evidence="1">Uncharacterized protein</fullName>
    </submittedName>
</protein>
<proteinExistence type="predicted"/>
<dbReference type="EMBL" id="LAZR01022383">
    <property type="protein sequence ID" value="KKL82045.1"/>
    <property type="molecule type" value="Genomic_DNA"/>
</dbReference>